<dbReference type="EMBL" id="JAFCIX010000326">
    <property type="protein sequence ID" value="KAH6594871.1"/>
    <property type="molecule type" value="Genomic_DNA"/>
</dbReference>
<dbReference type="Proteomes" id="UP001648503">
    <property type="component" value="Unassembled WGS sequence"/>
</dbReference>
<proteinExistence type="predicted"/>
<evidence type="ECO:0008006" key="3">
    <source>
        <dbReference type="Google" id="ProtNLM"/>
    </source>
</evidence>
<dbReference type="PANTHER" id="PTHR28271:SF1">
    <property type="entry name" value="LARGE RIBOSOMAL SUBUNIT PROTEIN ML60"/>
    <property type="match status" value="1"/>
</dbReference>
<evidence type="ECO:0000313" key="2">
    <source>
        <dbReference type="Proteomes" id="UP001648503"/>
    </source>
</evidence>
<organism evidence="1 2">
    <name type="scientific">Batrachochytrium salamandrivorans</name>
    <dbReference type="NCBI Taxonomy" id="1357716"/>
    <lineage>
        <taxon>Eukaryota</taxon>
        <taxon>Fungi</taxon>
        <taxon>Fungi incertae sedis</taxon>
        <taxon>Chytridiomycota</taxon>
        <taxon>Chytridiomycota incertae sedis</taxon>
        <taxon>Chytridiomycetes</taxon>
        <taxon>Rhizophydiales</taxon>
        <taxon>Rhizophydiales incertae sedis</taxon>
        <taxon>Batrachochytrium</taxon>
    </lineage>
</organism>
<dbReference type="Pfam" id="PF09784">
    <property type="entry name" value="L31"/>
    <property type="match status" value="1"/>
</dbReference>
<accession>A0ABQ8FAE9</accession>
<name>A0ABQ8FAE9_9FUNG</name>
<sequence>MGIEILGKSHKCKCIQLNLLFKHHDCCHPQLEIGMKKTDSQPFSFPLAKLDLLSGSVSRLIRHLIKHFEDSFIVQDMFFGAFSSTLTLLGGLVKKRRFGLTNNQKYRLRKRLRAVDEVICTLVDSGVRTRALEFAKRIPKENELTPFEKYWVKAKRFKDGFKPIHWVPKWTKAPHPRTWQPTIYHQPLRKKTDS</sequence>
<reference evidence="1 2" key="1">
    <citation type="submission" date="2021-02" db="EMBL/GenBank/DDBJ databases">
        <title>Variation within the Batrachochytrium salamandrivorans European outbreak.</title>
        <authorList>
            <person name="Kelly M."/>
            <person name="Pasmans F."/>
            <person name="Shea T.P."/>
            <person name="Munoz J.F."/>
            <person name="Carranza S."/>
            <person name="Cuomo C.A."/>
            <person name="Martel A."/>
        </authorList>
    </citation>
    <scope>NUCLEOTIDE SEQUENCE [LARGE SCALE GENOMIC DNA]</scope>
    <source>
        <strain evidence="1 2">AMFP18/2</strain>
    </source>
</reference>
<evidence type="ECO:0000313" key="1">
    <source>
        <dbReference type="EMBL" id="KAH6594871.1"/>
    </source>
</evidence>
<keyword evidence="2" id="KW-1185">Reference proteome</keyword>
<protein>
    <recommendedName>
        <fullName evidence="3">SWIM-type domain-containing protein</fullName>
    </recommendedName>
</protein>
<comment type="caution">
    <text evidence="1">The sequence shown here is derived from an EMBL/GenBank/DDBJ whole genome shotgun (WGS) entry which is preliminary data.</text>
</comment>
<dbReference type="InterPro" id="IPR016340">
    <property type="entry name" value="Ribosomal_mL60"/>
</dbReference>
<dbReference type="PANTHER" id="PTHR28271">
    <property type="entry name" value="54S RIBOSOMAL PROTEIN L31, MITOCHONDRIAL"/>
    <property type="match status" value="1"/>
</dbReference>
<gene>
    <name evidence="1" type="ORF">BASA50_006223</name>
</gene>